<sequence>MFRKERGKLLNIKSFLSRGTYFLLLFTCLLEADAKVSNNNTIATNRLRGIPKSKIHLYEQTDADWACLDGSARIPYDAINDDFCDCTSACMNGRFYCENEGHIPAYIDSFRVNDGKCEPECCDGSDEYDGKIQCPNSCEQVGAEHRERLREIARIQAEGARIKREYIEHGRKLRSEQQANLERLQVELAAAEARVKERKEALEKAEEEERKQKQLNTKTTARREALKKCKERVESLHERIDKLHENIDTLLKIFRDLKNDHNQNYHDMAVKTAIAGYDEFLKEYENERDENLSDELDDEDNDNEDNEAEDITPPGHSLEKDESSLLGSIIDAAKSTYNDIMESIGLDVFTFSNGTKQKSAVSGISKEVIAVRDSLNTAENEQREIENHINDINGKLARDYGRNDEFAKLDGECFEHGTGEYTYSFCLFGRATQRSNKDYSSTDLGNYGRWIGAESQDDPAYYTKQIYEHGVKCWNGPARSLKVTFECASENKIVAVSEPGKCEYVMKMKTPAVCPDGEEDKNNQKNAGAHDEL</sequence>
<evidence type="ECO:0000256" key="4">
    <source>
        <dbReference type="ARBA" id="ARBA00023157"/>
    </source>
</evidence>
<feature type="region of interest" description="Disordered" evidence="6">
    <location>
        <begin position="286"/>
        <end position="321"/>
    </location>
</feature>
<evidence type="ECO:0000313" key="9">
    <source>
        <dbReference type="Proteomes" id="UP000789508"/>
    </source>
</evidence>
<name>A0A9N8WR14_9GLOM</name>
<evidence type="ECO:0000256" key="2">
    <source>
        <dbReference type="ARBA" id="ARBA00022729"/>
    </source>
</evidence>
<dbReference type="PANTHER" id="PTHR12630">
    <property type="entry name" value="N-LINKED OLIGOSACCHARIDE PROCESSING"/>
    <property type="match status" value="1"/>
</dbReference>
<dbReference type="OrthoDB" id="28322at2759"/>
<comment type="caution">
    <text evidence="8">The sequence shown here is derived from an EMBL/GenBank/DDBJ whole genome shotgun (WGS) entry which is preliminary data.</text>
</comment>
<dbReference type="PROSITE" id="PS51914">
    <property type="entry name" value="MRH"/>
    <property type="match status" value="1"/>
</dbReference>
<keyword evidence="3" id="KW-0256">Endoplasmic reticulum</keyword>
<feature type="compositionally biased region" description="Basic and acidic residues" evidence="6">
    <location>
        <begin position="520"/>
        <end position="533"/>
    </location>
</feature>
<gene>
    <name evidence="8" type="ORF">ALEPTO_LOCUS3120</name>
</gene>
<protein>
    <recommendedName>
        <fullName evidence="1">Glucosidase 2 subunit beta</fullName>
    </recommendedName>
</protein>
<feature type="compositionally biased region" description="Acidic residues" evidence="6">
    <location>
        <begin position="292"/>
        <end position="310"/>
    </location>
</feature>
<dbReference type="Proteomes" id="UP000789508">
    <property type="component" value="Unassembled WGS sequence"/>
</dbReference>
<feature type="compositionally biased region" description="Basic and acidic residues" evidence="6">
    <location>
        <begin position="203"/>
        <end position="212"/>
    </location>
</feature>
<keyword evidence="9" id="KW-1185">Reference proteome</keyword>
<evidence type="ECO:0000256" key="6">
    <source>
        <dbReference type="SAM" id="MobiDB-lite"/>
    </source>
</evidence>
<dbReference type="AlphaFoldDB" id="A0A9N8WR14"/>
<feature type="region of interest" description="Disordered" evidence="6">
    <location>
        <begin position="203"/>
        <end position="223"/>
    </location>
</feature>
<feature type="region of interest" description="Disordered" evidence="6">
    <location>
        <begin position="513"/>
        <end position="533"/>
    </location>
</feature>
<evidence type="ECO:0000259" key="7">
    <source>
        <dbReference type="PROSITE" id="PS51914"/>
    </source>
</evidence>
<keyword evidence="5" id="KW-0175">Coiled coil</keyword>
<keyword evidence="2" id="KW-0732">Signal</keyword>
<dbReference type="GO" id="GO:0017177">
    <property type="term" value="C:glucosidase II complex"/>
    <property type="evidence" value="ECO:0007669"/>
    <property type="project" value="TreeGrafter"/>
</dbReference>
<evidence type="ECO:0000313" key="8">
    <source>
        <dbReference type="EMBL" id="CAG8493696.1"/>
    </source>
</evidence>
<organism evidence="8 9">
    <name type="scientific">Ambispora leptoticha</name>
    <dbReference type="NCBI Taxonomy" id="144679"/>
    <lineage>
        <taxon>Eukaryota</taxon>
        <taxon>Fungi</taxon>
        <taxon>Fungi incertae sedis</taxon>
        <taxon>Mucoromycota</taxon>
        <taxon>Glomeromycotina</taxon>
        <taxon>Glomeromycetes</taxon>
        <taxon>Archaeosporales</taxon>
        <taxon>Ambisporaceae</taxon>
        <taxon>Ambispora</taxon>
    </lineage>
</organism>
<feature type="domain" description="MRH" evidence="7">
    <location>
        <begin position="411"/>
        <end position="516"/>
    </location>
</feature>
<feature type="coiled-coil region" evidence="5">
    <location>
        <begin position="371"/>
        <end position="398"/>
    </location>
</feature>
<dbReference type="InterPro" id="IPR039794">
    <property type="entry name" value="Gtb1-like"/>
</dbReference>
<proteinExistence type="predicted"/>
<evidence type="ECO:0000256" key="5">
    <source>
        <dbReference type="SAM" id="Coils"/>
    </source>
</evidence>
<dbReference type="InterPro" id="IPR028146">
    <property type="entry name" value="PRKCSH_N"/>
</dbReference>
<evidence type="ECO:0000256" key="3">
    <source>
        <dbReference type="ARBA" id="ARBA00022824"/>
    </source>
</evidence>
<dbReference type="InterPro" id="IPR036607">
    <property type="entry name" value="PRKCSH"/>
</dbReference>
<dbReference type="PANTHER" id="PTHR12630:SF1">
    <property type="entry name" value="GLUCOSIDASE 2 SUBUNIT BETA"/>
    <property type="match status" value="1"/>
</dbReference>
<dbReference type="Pfam" id="PF13015">
    <property type="entry name" value="PRKCSH_1"/>
    <property type="match status" value="1"/>
</dbReference>
<evidence type="ECO:0000256" key="1">
    <source>
        <dbReference type="ARBA" id="ARBA00022387"/>
    </source>
</evidence>
<dbReference type="SUPFAM" id="SSF50911">
    <property type="entry name" value="Mannose 6-phosphate receptor domain"/>
    <property type="match status" value="1"/>
</dbReference>
<dbReference type="Pfam" id="PF12999">
    <property type="entry name" value="PRKCSH-like"/>
    <property type="match status" value="1"/>
</dbReference>
<dbReference type="GO" id="GO:0006491">
    <property type="term" value="P:N-glycan processing"/>
    <property type="evidence" value="ECO:0007669"/>
    <property type="project" value="TreeGrafter"/>
</dbReference>
<dbReference type="EMBL" id="CAJVPS010000543">
    <property type="protein sequence ID" value="CAG8493696.1"/>
    <property type="molecule type" value="Genomic_DNA"/>
</dbReference>
<dbReference type="InterPro" id="IPR009011">
    <property type="entry name" value="Man6P_isomerase_rcpt-bd_dom_sf"/>
</dbReference>
<dbReference type="Gene3D" id="2.70.130.10">
    <property type="entry name" value="Mannose-6-phosphate receptor binding domain"/>
    <property type="match status" value="1"/>
</dbReference>
<keyword evidence="4" id="KW-1015">Disulfide bond</keyword>
<dbReference type="InterPro" id="IPR044865">
    <property type="entry name" value="MRH_dom"/>
</dbReference>
<reference evidence="8" key="1">
    <citation type="submission" date="2021-06" db="EMBL/GenBank/DDBJ databases">
        <authorList>
            <person name="Kallberg Y."/>
            <person name="Tangrot J."/>
            <person name="Rosling A."/>
        </authorList>
    </citation>
    <scope>NUCLEOTIDE SEQUENCE</scope>
    <source>
        <strain evidence="8">FL130A</strain>
    </source>
</reference>
<accession>A0A9N8WR14</accession>